<dbReference type="PANTHER" id="PTHR10829:SF42">
    <property type="entry name" value="HIGH OSMOLARITY SIGNALING PROTEIN SHO1"/>
    <property type="match status" value="1"/>
</dbReference>
<gene>
    <name evidence="6" type="ORF">CRM22_006669</name>
</gene>
<evidence type="ECO:0000259" key="4">
    <source>
        <dbReference type="PROSITE" id="PS50002"/>
    </source>
</evidence>
<dbReference type="PROSITE" id="PS51263">
    <property type="entry name" value="ADF_H"/>
    <property type="match status" value="1"/>
</dbReference>
<dbReference type="Pfam" id="PF14604">
    <property type="entry name" value="SH3_9"/>
    <property type="match status" value="1"/>
</dbReference>
<dbReference type="EMBL" id="SJOL01006996">
    <property type="protein sequence ID" value="TGZ63856.1"/>
    <property type="molecule type" value="Genomic_DNA"/>
</dbReference>
<dbReference type="Gene3D" id="2.30.30.40">
    <property type="entry name" value="SH3 Domains"/>
    <property type="match status" value="1"/>
</dbReference>
<accession>A0A4S2LLL0</accession>
<evidence type="ECO:0000256" key="3">
    <source>
        <dbReference type="SAM" id="MobiDB-lite"/>
    </source>
</evidence>
<evidence type="ECO:0000256" key="1">
    <source>
        <dbReference type="ARBA" id="ARBA00022443"/>
    </source>
</evidence>
<dbReference type="PANTHER" id="PTHR10829">
    <property type="entry name" value="CORTACTIN AND DREBRIN"/>
    <property type="match status" value="1"/>
</dbReference>
<dbReference type="InterPro" id="IPR002108">
    <property type="entry name" value="ADF-H"/>
</dbReference>
<comment type="caution">
    <text evidence="6">The sequence shown here is derived from an EMBL/GenBank/DDBJ whole genome shotgun (WGS) entry which is preliminary data.</text>
</comment>
<evidence type="ECO:0000256" key="2">
    <source>
        <dbReference type="PROSITE-ProRule" id="PRU00192"/>
    </source>
</evidence>
<name>A0A4S2LLL0_OPIFE</name>
<feature type="compositionally biased region" description="Polar residues" evidence="3">
    <location>
        <begin position="368"/>
        <end position="389"/>
    </location>
</feature>
<dbReference type="Pfam" id="PF00241">
    <property type="entry name" value="Cofilin_ADF"/>
    <property type="match status" value="1"/>
</dbReference>
<organism evidence="6 7">
    <name type="scientific">Opisthorchis felineus</name>
    <dbReference type="NCBI Taxonomy" id="147828"/>
    <lineage>
        <taxon>Eukaryota</taxon>
        <taxon>Metazoa</taxon>
        <taxon>Spiralia</taxon>
        <taxon>Lophotrochozoa</taxon>
        <taxon>Platyhelminthes</taxon>
        <taxon>Trematoda</taxon>
        <taxon>Digenea</taxon>
        <taxon>Opisthorchiida</taxon>
        <taxon>Opisthorchiata</taxon>
        <taxon>Opisthorchiidae</taxon>
        <taxon>Opisthorchis</taxon>
    </lineage>
</organism>
<evidence type="ECO:0000259" key="5">
    <source>
        <dbReference type="PROSITE" id="PS51263"/>
    </source>
</evidence>
<feature type="domain" description="SH3" evidence="4">
    <location>
        <begin position="426"/>
        <end position="485"/>
    </location>
</feature>
<dbReference type="OrthoDB" id="5971719at2759"/>
<dbReference type="GO" id="GO:0030864">
    <property type="term" value="C:cortical actin cytoskeleton"/>
    <property type="evidence" value="ECO:0007669"/>
    <property type="project" value="TreeGrafter"/>
</dbReference>
<proteinExistence type="predicted"/>
<dbReference type="InterPro" id="IPR036028">
    <property type="entry name" value="SH3-like_dom_sf"/>
</dbReference>
<sequence length="485" mass="53302">MTLDLNTNGSALRSAVDAVLNGTYSWIVLGYSGTSYTLDVISHGLNRDDMFDEFSPGRVLFGFVRASEASIERLSRLPAKYVFICWQGEGVPEKHKLVCAQHGDIIKQMCRTTHLTVHARNEDDLDWKEIINKIEKMSGSSYSTPVDNIDWTPPVVGTAYKKVDPKAEIPQNNSRMEFWKKQQQLNPPVSSVPVTKKPVGFVQPICDEPDENQTSSARSMVLKQSRHSEMSSVIKSRMKLYRENSSDAPTTAPKKVDPRAEIMLARQLSQASCDDTDNTTVSSAYKKINPLEEIMHARKLSQPTLDNGGNYKVGTNWQRADPRSEILAAKEAAARAKAQEAPSNTGNGYQRTDAQAEIRAARLNRSNQVITNGTPAPTISPSSQPSLPETTAAAKSDEPSAHASQPIATTAFVVETPTAPVTSESDHGLVAVCLYDYVAGEEDELSFTEGDQIFHIQQIDEGWWLGVSADGRQGLFPANYVELVA</sequence>
<dbReference type="SUPFAM" id="SSF55753">
    <property type="entry name" value="Actin depolymerizing proteins"/>
    <property type="match status" value="1"/>
</dbReference>
<evidence type="ECO:0000313" key="7">
    <source>
        <dbReference type="Proteomes" id="UP000308267"/>
    </source>
</evidence>
<reference evidence="6 7" key="1">
    <citation type="journal article" date="2019" name="BMC Genomics">
        <title>New insights from Opisthorchis felineus genome: update on genomics of the epidemiologically important liver flukes.</title>
        <authorList>
            <person name="Ershov N.I."/>
            <person name="Mordvinov V.A."/>
            <person name="Prokhortchouk E.B."/>
            <person name="Pakharukova M.Y."/>
            <person name="Gunbin K.V."/>
            <person name="Ustyantsev K."/>
            <person name="Genaev M.A."/>
            <person name="Blinov A.G."/>
            <person name="Mazur A."/>
            <person name="Boulygina E."/>
            <person name="Tsygankova S."/>
            <person name="Khrameeva E."/>
            <person name="Chekanov N."/>
            <person name="Fan G."/>
            <person name="Xiao A."/>
            <person name="Zhang H."/>
            <person name="Xu X."/>
            <person name="Yang H."/>
            <person name="Solovyev V."/>
            <person name="Lee S.M."/>
            <person name="Liu X."/>
            <person name="Afonnikov D.A."/>
            <person name="Skryabin K.G."/>
        </authorList>
    </citation>
    <scope>NUCLEOTIDE SEQUENCE [LARGE SCALE GENOMIC DNA]</scope>
    <source>
        <strain evidence="6">AK-0245</strain>
        <tissue evidence="6">Whole organism</tissue>
    </source>
</reference>
<dbReference type="GO" id="GO:0030427">
    <property type="term" value="C:site of polarized growth"/>
    <property type="evidence" value="ECO:0007669"/>
    <property type="project" value="TreeGrafter"/>
</dbReference>
<dbReference type="AlphaFoldDB" id="A0A4S2LLL0"/>
<keyword evidence="1 2" id="KW-0728">SH3 domain</keyword>
<dbReference type="InterPro" id="IPR029006">
    <property type="entry name" value="ADF-H/Gelsolin-like_dom_sf"/>
</dbReference>
<dbReference type="InterPro" id="IPR001452">
    <property type="entry name" value="SH3_domain"/>
</dbReference>
<dbReference type="PRINTS" id="PR00452">
    <property type="entry name" value="SH3DOMAIN"/>
</dbReference>
<feature type="region of interest" description="Disordered" evidence="3">
    <location>
        <begin position="206"/>
        <end position="229"/>
    </location>
</feature>
<dbReference type="PROSITE" id="PS50002">
    <property type="entry name" value="SH3"/>
    <property type="match status" value="1"/>
</dbReference>
<protein>
    <recommendedName>
        <fullName evidence="8">SH3 domain-containing protein</fullName>
    </recommendedName>
</protein>
<feature type="region of interest" description="Disordered" evidence="3">
    <location>
        <begin position="368"/>
        <end position="404"/>
    </location>
</feature>
<dbReference type="GO" id="GO:0030833">
    <property type="term" value="P:regulation of actin filament polymerization"/>
    <property type="evidence" value="ECO:0007669"/>
    <property type="project" value="TreeGrafter"/>
</dbReference>
<dbReference type="SUPFAM" id="SSF50044">
    <property type="entry name" value="SH3-domain"/>
    <property type="match status" value="1"/>
</dbReference>
<dbReference type="Gene3D" id="3.40.20.10">
    <property type="entry name" value="Severin"/>
    <property type="match status" value="1"/>
</dbReference>
<dbReference type="SMART" id="SM00326">
    <property type="entry name" value="SH3"/>
    <property type="match status" value="1"/>
</dbReference>
<keyword evidence="7" id="KW-1185">Reference proteome</keyword>
<dbReference type="CDD" id="cd11819">
    <property type="entry name" value="SH3_Cortactin_like"/>
    <property type="match status" value="1"/>
</dbReference>
<dbReference type="GO" id="GO:0051015">
    <property type="term" value="F:actin filament binding"/>
    <property type="evidence" value="ECO:0007669"/>
    <property type="project" value="TreeGrafter"/>
</dbReference>
<dbReference type="SMART" id="SM00102">
    <property type="entry name" value="ADF"/>
    <property type="match status" value="1"/>
</dbReference>
<evidence type="ECO:0008006" key="8">
    <source>
        <dbReference type="Google" id="ProtNLM"/>
    </source>
</evidence>
<feature type="domain" description="ADF-H" evidence="5">
    <location>
        <begin position="4"/>
        <end position="135"/>
    </location>
</feature>
<evidence type="ECO:0000313" key="6">
    <source>
        <dbReference type="EMBL" id="TGZ63856.1"/>
    </source>
</evidence>
<dbReference type="GO" id="GO:0005884">
    <property type="term" value="C:actin filament"/>
    <property type="evidence" value="ECO:0007669"/>
    <property type="project" value="TreeGrafter"/>
</dbReference>
<dbReference type="STRING" id="147828.A0A4S2LLL0"/>
<dbReference type="Proteomes" id="UP000308267">
    <property type="component" value="Unassembled WGS sequence"/>
</dbReference>